<dbReference type="InterPro" id="IPR003347">
    <property type="entry name" value="JmjC_dom"/>
</dbReference>
<keyword evidence="2" id="KW-0479">Metal-binding</keyword>
<dbReference type="SUPFAM" id="SSF51197">
    <property type="entry name" value="Clavaminate synthase-like"/>
    <property type="match status" value="1"/>
</dbReference>
<dbReference type="EMBL" id="KQ964422">
    <property type="protein sequence ID" value="KXN74520.1"/>
    <property type="molecule type" value="Genomic_DNA"/>
</dbReference>
<dbReference type="Gene3D" id="2.60.120.650">
    <property type="entry name" value="Cupin"/>
    <property type="match status" value="1"/>
</dbReference>
<dbReference type="OrthoDB" id="1667110at2759"/>
<evidence type="ECO:0000313" key="6">
    <source>
        <dbReference type="Proteomes" id="UP000070444"/>
    </source>
</evidence>
<comment type="subcellular location">
    <subcellularLocation>
        <location evidence="1">Nucleus</location>
    </subcellularLocation>
</comment>
<protein>
    <recommendedName>
        <fullName evidence="4">JmjC domain-containing protein</fullName>
    </recommendedName>
</protein>
<organism evidence="5 6">
    <name type="scientific">Conidiobolus coronatus (strain ATCC 28846 / CBS 209.66 / NRRL 28638)</name>
    <name type="common">Delacroixia coronata</name>
    <dbReference type="NCBI Taxonomy" id="796925"/>
    <lineage>
        <taxon>Eukaryota</taxon>
        <taxon>Fungi</taxon>
        <taxon>Fungi incertae sedis</taxon>
        <taxon>Zoopagomycota</taxon>
        <taxon>Entomophthoromycotina</taxon>
        <taxon>Entomophthoromycetes</taxon>
        <taxon>Entomophthorales</taxon>
        <taxon>Ancylistaceae</taxon>
        <taxon>Conidiobolus</taxon>
    </lineage>
</organism>
<dbReference type="PROSITE" id="PS51184">
    <property type="entry name" value="JMJC"/>
    <property type="match status" value="1"/>
</dbReference>
<dbReference type="GO" id="GO:0046872">
    <property type="term" value="F:metal ion binding"/>
    <property type="evidence" value="ECO:0007669"/>
    <property type="project" value="UniProtKB-KW"/>
</dbReference>
<dbReference type="GO" id="GO:0003712">
    <property type="term" value="F:transcription coregulator activity"/>
    <property type="evidence" value="ECO:0007669"/>
    <property type="project" value="TreeGrafter"/>
</dbReference>
<name>A0A137PHQ8_CONC2</name>
<evidence type="ECO:0000256" key="3">
    <source>
        <dbReference type="ARBA" id="ARBA00023242"/>
    </source>
</evidence>
<evidence type="ECO:0000313" key="5">
    <source>
        <dbReference type="EMBL" id="KXN74520.1"/>
    </source>
</evidence>
<dbReference type="Proteomes" id="UP000070444">
    <property type="component" value="Unassembled WGS sequence"/>
</dbReference>
<evidence type="ECO:0000256" key="2">
    <source>
        <dbReference type="ARBA" id="ARBA00022723"/>
    </source>
</evidence>
<dbReference type="PANTHER" id="PTHR12549:SF38">
    <property type="entry name" value="JMJC DOMAIN-CONTAINING HISTONE DEMETHYLASE 2, ISOFORM A"/>
    <property type="match status" value="1"/>
</dbReference>
<dbReference type="STRING" id="796925.A0A137PHQ8"/>
<feature type="non-terminal residue" evidence="5">
    <location>
        <position position="1"/>
    </location>
</feature>
<evidence type="ECO:0000259" key="4">
    <source>
        <dbReference type="PROSITE" id="PS51184"/>
    </source>
</evidence>
<dbReference type="SMART" id="SM00558">
    <property type="entry name" value="JmjC"/>
    <property type="match status" value="1"/>
</dbReference>
<sequence length="323" mass="37752">KLQGNESTPKKVTLSEFFKGFTDHEEKRPITEPRKIKESSPFSNIKTFSPSMYNTFLNSLPFKECTHPNGLLNLTSYLPNHFNPPDLGPIVFIETGRNFNDSRGTIQLKLDVSDSLYIMTHSYKSGHELPNIKCAVLWHIFGYQDTNKIRCYLKNWNEKRKKKLRINYSDYIHDQSIYLTNEMLMELKEQQGVVAYQIYQNVGDCIFIPAGCAYQVLNLSNCIQVSTGYISPERTYQCTQLASEFRKLPKKHYQNNDLAQVQNHILFSNSQCISILENNDNKLLDFIESPQKPKKSRIIRQTTPEYDINRYSFRKRTKLDKYL</sequence>
<dbReference type="AlphaFoldDB" id="A0A137PHQ8"/>
<evidence type="ECO:0000256" key="1">
    <source>
        <dbReference type="ARBA" id="ARBA00004123"/>
    </source>
</evidence>
<dbReference type="GO" id="GO:0032454">
    <property type="term" value="F:histone H3K9 demethylase activity"/>
    <property type="evidence" value="ECO:0007669"/>
    <property type="project" value="InterPro"/>
</dbReference>
<dbReference type="GO" id="GO:0006357">
    <property type="term" value="P:regulation of transcription by RNA polymerase II"/>
    <property type="evidence" value="ECO:0007669"/>
    <property type="project" value="TreeGrafter"/>
</dbReference>
<dbReference type="GO" id="GO:0000118">
    <property type="term" value="C:histone deacetylase complex"/>
    <property type="evidence" value="ECO:0007669"/>
    <property type="project" value="TreeGrafter"/>
</dbReference>
<proteinExistence type="predicted"/>
<dbReference type="OMA" id="KECTHPN"/>
<dbReference type="PANTHER" id="PTHR12549">
    <property type="entry name" value="JMJC DOMAIN-CONTAINING HISTONE DEMETHYLATION PROTEIN"/>
    <property type="match status" value="1"/>
</dbReference>
<keyword evidence="6" id="KW-1185">Reference proteome</keyword>
<feature type="domain" description="JmjC" evidence="4">
    <location>
        <begin position="56"/>
        <end position="246"/>
    </location>
</feature>
<dbReference type="GO" id="GO:0031490">
    <property type="term" value="F:chromatin DNA binding"/>
    <property type="evidence" value="ECO:0007669"/>
    <property type="project" value="TreeGrafter"/>
</dbReference>
<reference evidence="5 6" key="1">
    <citation type="journal article" date="2015" name="Genome Biol. Evol.">
        <title>Phylogenomic analyses indicate that early fungi evolved digesting cell walls of algal ancestors of land plants.</title>
        <authorList>
            <person name="Chang Y."/>
            <person name="Wang S."/>
            <person name="Sekimoto S."/>
            <person name="Aerts A.L."/>
            <person name="Choi C."/>
            <person name="Clum A."/>
            <person name="LaButti K.M."/>
            <person name="Lindquist E.A."/>
            <person name="Yee Ngan C."/>
            <person name="Ohm R.A."/>
            <person name="Salamov A.A."/>
            <person name="Grigoriev I.V."/>
            <person name="Spatafora J.W."/>
            <person name="Berbee M.L."/>
        </authorList>
    </citation>
    <scope>NUCLEOTIDE SEQUENCE [LARGE SCALE GENOMIC DNA]</scope>
    <source>
        <strain evidence="5 6">NRRL 28638</strain>
    </source>
</reference>
<keyword evidence="3" id="KW-0539">Nucleus</keyword>
<dbReference type="Pfam" id="PF02373">
    <property type="entry name" value="JmjC"/>
    <property type="match status" value="1"/>
</dbReference>
<dbReference type="GO" id="GO:0000785">
    <property type="term" value="C:chromatin"/>
    <property type="evidence" value="ECO:0007669"/>
    <property type="project" value="TreeGrafter"/>
</dbReference>
<dbReference type="InterPro" id="IPR045109">
    <property type="entry name" value="LSDs-like"/>
</dbReference>
<gene>
    <name evidence="5" type="ORF">CONCODRAFT_2319</name>
</gene>
<accession>A0A137PHQ8</accession>